<name>A0A433HT11_9BACI</name>
<keyword evidence="1" id="KW-0175">Coiled coil</keyword>
<feature type="coiled-coil region" evidence="1">
    <location>
        <begin position="60"/>
        <end position="87"/>
    </location>
</feature>
<evidence type="ECO:0000313" key="2">
    <source>
        <dbReference type="EMBL" id="RUQ31471.1"/>
    </source>
</evidence>
<dbReference type="OrthoDB" id="2879766at2"/>
<dbReference type="Proteomes" id="UP000267430">
    <property type="component" value="Unassembled WGS sequence"/>
</dbReference>
<dbReference type="EMBL" id="RYZZ01000005">
    <property type="protein sequence ID" value="RUQ31471.1"/>
    <property type="molecule type" value="Genomic_DNA"/>
</dbReference>
<reference evidence="2 3" key="1">
    <citation type="submission" date="2018-12" db="EMBL/GenBank/DDBJ databases">
        <title>Bacillus chawlae sp. nov., Bacillus glennii sp. nov., and Bacillus saganii sp. nov. Isolated from the Vehicle Assembly Building at Kennedy Space Center where the Viking Spacecraft were Assembled.</title>
        <authorList>
            <person name="Seuylemezian A."/>
            <person name="Vaishampayan P."/>
        </authorList>
    </citation>
    <scope>NUCLEOTIDE SEQUENCE [LARGE SCALE GENOMIC DNA]</scope>
    <source>
        <strain evidence="2 3">L5</strain>
    </source>
</reference>
<evidence type="ECO:0000313" key="3">
    <source>
        <dbReference type="Proteomes" id="UP000267430"/>
    </source>
</evidence>
<dbReference type="RefSeq" id="WP_126863494.1">
    <property type="nucleotide sequence ID" value="NZ_JAUSTX010000004.1"/>
</dbReference>
<dbReference type="AlphaFoldDB" id="A0A433HT11"/>
<sequence>MGDRESLCSRCGSRDVAVVCSTANQSAAYQRLEKMEELLGDLIRFIARTNVKTANGETQLAELELILARLEFQYKSLQEKNESILLRLAYLESRQDDKTGRKQSFVMEGGKRVPQITPALLQPSP</sequence>
<protein>
    <submittedName>
        <fullName evidence="2">Uncharacterized protein</fullName>
    </submittedName>
</protein>
<accession>A0A433HT11</accession>
<evidence type="ECO:0000256" key="1">
    <source>
        <dbReference type="SAM" id="Coils"/>
    </source>
</evidence>
<gene>
    <name evidence="2" type="ORF">ELQ35_03745</name>
</gene>
<comment type="caution">
    <text evidence="2">The sequence shown here is derived from an EMBL/GenBank/DDBJ whole genome shotgun (WGS) entry which is preliminary data.</text>
</comment>
<organism evidence="2 3">
    <name type="scientific">Peribacillus cavernae</name>
    <dbReference type="NCBI Taxonomy" id="1674310"/>
    <lineage>
        <taxon>Bacteria</taxon>
        <taxon>Bacillati</taxon>
        <taxon>Bacillota</taxon>
        <taxon>Bacilli</taxon>
        <taxon>Bacillales</taxon>
        <taxon>Bacillaceae</taxon>
        <taxon>Peribacillus</taxon>
    </lineage>
</organism>
<keyword evidence="3" id="KW-1185">Reference proteome</keyword>
<proteinExistence type="predicted"/>